<evidence type="ECO:0000256" key="6">
    <source>
        <dbReference type="ARBA" id="ARBA00023136"/>
    </source>
</evidence>
<organism evidence="8 9">
    <name type="scientific">Methanomethylophilus alvi</name>
    <dbReference type="NCBI Taxonomy" id="1291540"/>
    <lineage>
        <taxon>Archaea</taxon>
        <taxon>Methanobacteriati</taxon>
        <taxon>Thermoplasmatota</taxon>
        <taxon>Thermoplasmata</taxon>
        <taxon>Methanomassiliicoccales</taxon>
        <taxon>Methanomethylophilaceae</taxon>
        <taxon>Methanomethylophilus</taxon>
    </lineage>
</organism>
<keyword evidence="5 7" id="KW-1133">Transmembrane helix</keyword>
<dbReference type="OMA" id="MADTYFV"/>
<keyword evidence="2" id="KW-0813">Transport</keyword>
<evidence type="ECO:0000256" key="4">
    <source>
        <dbReference type="ARBA" id="ARBA00022692"/>
    </source>
</evidence>
<dbReference type="EMBL" id="CP017686">
    <property type="protein sequence ID" value="AYQ55619.1"/>
    <property type="molecule type" value="Genomic_DNA"/>
</dbReference>
<feature type="transmembrane region" description="Helical" evidence="7">
    <location>
        <begin position="391"/>
        <end position="412"/>
    </location>
</feature>
<dbReference type="AlphaFoldDB" id="A0A3G3IIQ9"/>
<dbReference type="PIRSF" id="PIRSF006603">
    <property type="entry name" value="DinF"/>
    <property type="match status" value="1"/>
</dbReference>
<dbReference type="Pfam" id="PF01554">
    <property type="entry name" value="MatE"/>
    <property type="match status" value="2"/>
</dbReference>
<dbReference type="Proteomes" id="UP000273278">
    <property type="component" value="Chromosome"/>
</dbReference>
<feature type="transmembrane region" description="Helical" evidence="7">
    <location>
        <begin position="95"/>
        <end position="118"/>
    </location>
</feature>
<feature type="transmembrane region" description="Helical" evidence="7">
    <location>
        <begin position="21"/>
        <end position="39"/>
    </location>
</feature>
<feature type="transmembrane region" description="Helical" evidence="7">
    <location>
        <begin position="418"/>
        <end position="441"/>
    </location>
</feature>
<feature type="transmembrane region" description="Helical" evidence="7">
    <location>
        <begin position="317"/>
        <end position="339"/>
    </location>
</feature>
<dbReference type="GO" id="GO:0015297">
    <property type="term" value="F:antiporter activity"/>
    <property type="evidence" value="ECO:0007669"/>
    <property type="project" value="InterPro"/>
</dbReference>
<evidence type="ECO:0000313" key="8">
    <source>
        <dbReference type="EMBL" id="AYQ55619.1"/>
    </source>
</evidence>
<accession>A0A3G3IIQ9</accession>
<keyword evidence="6 7" id="KW-0472">Membrane</keyword>
<keyword evidence="3" id="KW-1003">Cell membrane</keyword>
<feature type="transmembrane region" description="Helical" evidence="7">
    <location>
        <begin position="258"/>
        <end position="278"/>
    </location>
</feature>
<feature type="transmembrane region" description="Helical" evidence="7">
    <location>
        <begin position="59"/>
        <end position="83"/>
    </location>
</feature>
<feature type="transmembrane region" description="Helical" evidence="7">
    <location>
        <begin position="196"/>
        <end position="216"/>
    </location>
</feature>
<evidence type="ECO:0000256" key="5">
    <source>
        <dbReference type="ARBA" id="ARBA00022989"/>
    </source>
</evidence>
<keyword evidence="4 7" id="KW-0812">Transmembrane</keyword>
<name>A0A3G3IIQ9_9ARCH</name>
<evidence type="ECO:0000256" key="7">
    <source>
        <dbReference type="SAM" id="Phobius"/>
    </source>
</evidence>
<evidence type="ECO:0000256" key="1">
    <source>
        <dbReference type="ARBA" id="ARBA00004651"/>
    </source>
</evidence>
<evidence type="ECO:0000256" key="2">
    <source>
        <dbReference type="ARBA" id="ARBA00022448"/>
    </source>
</evidence>
<dbReference type="GO" id="GO:0042910">
    <property type="term" value="F:xenobiotic transmembrane transporter activity"/>
    <property type="evidence" value="ECO:0007669"/>
    <property type="project" value="InterPro"/>
</dbReference>
<dbReference type="InterPro" id="IPR052031">
    <property type="entry name" value="Membrane_Transporter-Flippase"/>
</dbReference>
<feature type="transmembrane region" description="Helical" evidence="7">
    <location>
        <begin position="359"/>
        <end position="379"/>
    </location>
</feature>
<protein>
    <recommendedName>
        <fullName evidence="10">MATE family efflux transporter</fullName>
    </recommendedName>
</protein>
<dbReference type="GO" id="GO:0005886">
    <property type="term" value="C:plasma membrane"/>
    <property type="evidence" value="ECO:0007669"/>
    <property type="project" value="UniProtKB-SubCell"/>
</dbReference>
<reference evidence="8 9" key="1">
    <citation type="submission" date="2016-10" db="EMBL/GenBank/DDBJ databases">
        <title>Complete genome of the TMA-utilizing, human hosted archaeon Methanomethylophilus alvus Gen. nov, sp. nov., strain Mx-05, derived from a pure culture.</title>
        <authorList>
            <person name="Brugere J.-F."/>
            <person name="Ben Hania W."/>
            <person name="Chaudhary P.P."/>
            <person name="Gaci N."/>
            <person name="Borrel G."/>
            <person name="Cao Van Tuat L."/>
            <person name="Fardeau M.-L."/>
            <person name="Harris H.M.B."/>
            <person name="O'Toole P.W."/>
            <person name="Ollivier B."/>
        </authorList>
    </citation>
    <scope>NUCLEOTIDE SEQUENCE [LARGE SCALE GENOMIC DNA]</scope>
    <source>
        <strain evidence="8 9">Mx-05</strain>
    </source>
</reference>
<dbReference type="PANTHER" id="PTHR43549:SF2">
    <property type="entry name" value="MULTIDRUG RESISTANCE PROTEIN NORM-RELATED"/>
    <property type="match status" value="1"/>
</dbReference>
<dbReference type="PANTHER" id="PTHR43549">
    <property type="entry name" value="MULTIDRUG RESISTANCE PROTEIN YPNP-RELATED"/>
    <property type="match status" value="1"/>
</dbReference>
<comment type="subcellular location">
    <subcellularLocation>
        <location evidence="1">Cell membrane</location>
        <topology evidence="1">Multi-pass membrane protein</topology>
    </subcellularLocation>
</comment>
<dbReference type="GeneID" id="41322282"/>
<evidence type="ECO:0000256" key="3">
    <source>
        <dbReference type="ARBA" id="ARBA00022475"/>
    </source>
</evidence>
<gene>
    <name evidence="8" type="ORF">BKD89_07415</name>
</gene>
<proteinExistence type="predicted"/>
<evidence type="ECO:0000313" key="9">
    <source>
        <dbReference type="Proteomes" id="UP000273278"/>
    </source>
</evidence>
<sequence>MKKDDREMRRMLGEPKKAIRSLAAALSLSYLVIQLNIFVDTFWTSGLGDMDMTAVSMMSPIYWIITATGVGLGVGAASTISFRIGEGNMERAEKLAANSVVLGLLTSVFVSAAMMLLIDPIIDLMGADEVRDGSVAYVFPFIAMGSALILNGIISGLLRSEGAGRKSMIVLIVSATLNMALDPVLIYGLGMGVAGAGWATSVGALISTALGLYWYMSGRMNVALSFRGFRPDRGVMAEVMGIGGPRTAEALVTGTTNILQRIFIIAAGGTVAVMLYNVPFRYPTLAIVPAEAIGAAMIPVCSAALGQKDTAKMKLGMLYSAKLSIAITSAIALTVFVFADPLMGVFTTSESMASHKEELVWVLRMFCIFIPFDGLRKLGSCMLQVLRRSKLSTAAMLLWGVCKLTAYAAASLYSFEALIIACVGVYVFGGILMMGLSYHVSKKVDERHMPREPGC</sequence>
<evidence type="ECO:0008006" key="10">
    <source>
        <dbReference type="Google" id="ProtNLM"/>
    </source>
</evidence>
<dbReference type="InterPro" id="IPR048279">
    <property type="entry name" value="MdtK-like"/>
</dbReference>
<feature type="transmembrane region" description="Helical" evidence="7">
    <location>
        <begin position="170"/>
        <end position="190"/>
    </location>
</feature>
<feature type="transmembrane region" description="Helical" evidence="7">
    <location>
        <begin position="284"/>
        <end position="305"/>
    </location>
</feature>
<feature type="transmembrane region" description="Helical" evidence="7">
    <location>
        <begin position="138"/>
        <end position="158"/>
    </location>
</feature>
<dbReference type="RefSeq" id="WP_015505400.1">
    <property type="nucleotide sequence ID" value="NZ_CAYATU010000013.1"/>
</dbReference>
<dbReference type="InterPro" id="IPR002528">
    <property type="entry name" value="MATE_fam"/>
</dbReference>
<dbReference type="NCBIfam" id="TIGR00797">
    <property type="entry name" value="matE"/>
    <property type="match status" value="1"/>
</dbReference>